<accession>A0A418WYT6</accession>
<gene>
    <name evidence="1" type="ORF">D3870_04730</name>
</gene>
<sequence>MEKLGQAGKLAAQNSGPGIDIAAKAFGNTPAVKVAATLANAAAGSGNTALALGLLEKHPELKKLVCGLNGWTVGQEAEAFKDMKRPGF</sequence>
<evidence type="ECO:0000313" key="2">
    <source>
        <dbReference type="Proteomes" id="UP000285190"/>
    </source>
</evidence>
<protein>
    <submittedName>
        <fullName evidence="1">Uncharacterized protein</fullName>
    </submittedName>
</protein>
<organism evidence="1 2">
    <name type="scientific">Noviherbaspirillum cavernae</name>
    <dbReference type="NCBI Taxonomy" id="2320862"/>
    <lineage>
        <taxon>Bacteria</taxon>
        <taxon>Pseudomonadati</taxon>
        <taxon>Pseudomonadota</taxon>
        <taxon>Betaproteobacteria</taxon>
        <taxon>Burkholderiales</taxon>
        <taxon>Oxalobacteraceae</taxon>
        <taxon>Noviherbaspirillum</taxon>
    </lineage>
</organism>
<dbReference type="AlphaFoldDB" id="A0A418WYT6"/>
<dbReference type="EMBL" id="QYUN01000002">
    <property type="protein sequence ID" value="RJG05419.1"/>
    <property type="molecule type" value="Genomic_DNA"/>
</dbReference>
<comment type="caution">
    <text evidence="1">The sequence shown here is derived from an EMBL/GenBank/DDBJ whole genome shotgun (WGS) entry which is preliminary data.</text>
</comment>
<name>A0A418WYT6_9BURK</name>
<reference evidence="1 2" key="1">
    <citation type="submission" date="2018-09" db="EMBL/GenBank/DDBJ databases">
        <authorList>
            <person name="Zhu H."/>
        </authorList>
    </citation>
    <scope>NUCLEOTIDE SEQUENCE [LARGE SCALE GENOMIC DNA]</scope>
    <source>
        <strain evidence="1 2">K2R10-39</strain>
    </source>
</reference>
<dbReference type="Proteomes" id="UP000285190">
    <property type="component" value="Unassembled WGS sequence"/>
</dbReference>
<keyword evidence="2" id="KW-1185">Reference proteome</keyword>
<evidence type="ECO:0000313" key="1">
    <source>
        <dbReference type="EMBL" id="RJG05419.1"/>
    </source>
</evidence>
<proteinExistence type="predicted"/>